<proteinExistence type="predicted"/>
<comment type="caution">
    <text evidence="2">The sequence shown here is derived from an EMBL/GenBank/DDBJ whole genome shotgun (WGS) entry which is preliminary data.</text>
</comment>
<protein>
    <submittedName>
        <fullName evidence="2">Uncharacterized protein</fullName>
    </submittedName>
</protein>
<reference evidence="2 3" key="2">
    <citation type="journal article" date="2017" name="Front. Plant Sci.">
        <title>Gene Classification and Mining of Molecular Markers Useful in Red Clover (Trifolium pratense) Breeding.</title>
        <authorList>
            <person name="Istvanek J."/>
            <person name="Dluhosova J."/>
            <person name="Dluhos P."/>
            <person name="Patkova L."/>
            <person name="Nedelnik J."/>
            <person name="Repkova J."/>
        </authorList>
    </citation>
    <scope>NUCLEOTIDE SEQUENCE [LARGE SCALE GENOMIC DNA]</scope>
    <source>
        <strain evidence="3">cv. Tatra</strain>
        <tissue evidence="2">Young leaves</tissue>
    </source>
</reference>
<dbReference type="AlphaFoldDB" id="A0A2K3N0Y5"/>
<feature type="non-terminal residue" evidence="2">
    <location>
        <position position="1"/>
    </location>
</feature>
<name>A0A2K3N0Y5_TRIPR</name>
<organism evidence="2 3">
    <name type="scientific">Trifolium pratense</name>
    <name type="common">Red clover</name>
    <dbReference type="NCBI Taxonomy" id="57577"/>
    <lineage>
        <taxon>Eukaryota</taxon>
        <taxon>Viridiplantae</taxon>
        <taxon>Streptophyta</taxon>
        <taxon>Embryophyta</taxon>
        <taxon>Tracheophyta</taxon>
        <taxon>Spermatophyta</taxon>
        <taxon>Magnoliopsida</taxon>
        <taxon>eudicotyledons</taxon>
        <taxon>Gunneridae</taxon>
        <taxon>Pentapetalae</taxon>
        <taxon>rosids</taxon>
        <taxon>fabids</taxon>
        <taxon>Fabales</taxon>
        <taxon>Fabaceae</taxon>
        <taxon>Papilionoideae</taxon>
        <taxon>50 kb inversion clade</taxon>
        <taxon>NPAAA clade</taxon>
        <taxon>Hologalegina</taxon>
        <taxon>IRL clade</taxon>
        <taxon>Trifolieae</taxon>
        <taxon>Trifolium</taxon>
    </lineage>
</organism>
<feature type="region of interest" description="Disordered" evidence="1">
    <location>
        <begin position="1"/>
        <end position="22"/>
    </location>
</feature>
<accession>A0A2K3N0Y5</accession>
<gene>
    <name evidence="2" type="ORF">L195_g019894</name>
</gene>
<dbReference type="Proteomes" id="UP000236291">
    <property type="component" value="Unassembled WGS sequence"/>
</dbReference>
<evidence type="ECO:0000256" key="1">
    <source>
        <dbReference type="SAM" id="MobiDB-lite"/>
    </source>
</evidence>
<sequence>GDYSSESDSSLDANETSIGSDA</sequence>
<evidence type="ECO:0000313" key="3">
    <source>
        <dbReference type="Proteomes" id="UP000236291"/>
    </source>
</evidence>
<reference evidence="2 3" key="1">
    <citation type="journal article" date="2014" name="Am. J. Bot.">
        <title>Genome assembly and annotation for red clover (Trifolium pratense; Fabaceae).</title>
        <authorList>
            <person name="Istvanek J."/>
            <person name="Jaros M."/>
            <person name="Krenek A."/>
            <person name="Repkova J."/>
        </authorList>
    </citation>
    <scope>NUCLEOTIDE SEQUENCE [LARGE SCALE GENOMIC DNA]</scope>
    <source>
        <strain evidence="3">cv. Tatra</strain>
        <tissue evidence="2">Young leaves</tissue>
    </source>
</reference>
<dbReference type="EMBL" id="ASHM01014754">
    <property type="protein sequence ID" value="PNX96682.1"/>
    <property type="molecule type" value="Genomic_DNA"/>
</dbReference>
<evidence type="ECO:0000313" key="2">
    <source>
        <dbReference type="EMBL" id="PNX96682.1"/>
    </source>
</evidence>